<name>A0A2I0IRX6_PUNGR</name>
<gene>
    <name evidence="2" type="ORF">CRG98_032881</name>
</gene>
<sequence length="125" mass="13446">MDSIDEGGSGQPIGDPDPSTGVTDTHRGGPQSIRGRGRQLATPTLPLRSPATSVGTSDPRGEVDVVDWWPRPRIYQGLRVRGPRSIRGRGRQSATPTPLSRSPVSTEVANNQGRGVKVADWWSRP</sequence>
<comment type="caution">
    <text evidence="2">The sequence shown here is derived from an EMBL/GenBank/DDBJ whole genome shotgun (WGS) entry which is preliminary data.</text>
</comment>
<evidence type="ECO:0000256" key="1">
    <source>
        <dbReference type="SAM" id="MobiDB-lite"/>
    </source>
</evidence>
<dbReference type="AlphaFoldDB" id="A0A2I0IRX6"/>
<feature type="compositionally biased region" description="Polar residues" evidence="1">
    <location>
        <begin position="92"/>
        <end position="112"/>
    </location>
</feature>
<evidence type="ECO:0000313" key="3">
    <source>
        <dbReference type="Proteomes" id="UP000233551"/>
    </source>
</evidence>
<accession>A0A2I0IRX6</accession>
<dbReference type="EMBL" id="PGOL01002593">
    <property type="protein sequence ID" value="PKI46741.1"/>
    <property type="molecule type" value="Genomic_DNA"/>
</dbReference>
<proteinExistence type="predicted"/>
<feature type="compositionally biased region" description="Basic residues" evidence="1">
    <location>
        <begin position="81"/>
        <end position="90"/>
    </location>
</feature>
<protein>
    <submittedName>
        <fullName evidence="2">Uncharacterized protein</fullName>
    </submittedName>
</protein>
<evidence type="ECO:0000313" key="2">
    <source>
        <dbReference type="EMBL" id="PKI46741.1"/>
    </source>
</evidence>
<dbReference type="Proteomes" id="UP000233551">
    <property type="component" value="Unassembled WGS sequence"/>
</dbReference>
<feature type="region of interest" description="Disordered" evidence="1">
    <location>
        <begin position="81"/>
        <end position="112"/>
    </location>
</feature>
<feature type="region of interest" description="Disordered" evidence="1">
    <location>
        <begin position="1"/>
        <end position="64"/>
    </location>
</feature>
<keyword evidence="3" id="KW-1185">Reference proteome</keyword>
<reference evidence="2 3" key="1">
    <citation type="submission" date="2017-11" db="EMBL/GenBank/DDBJ databases">
        <title>De-novo sequencing of pomegranate (Punica granatum L.) genome.</title>
        <authorList>
            <person name="Akparov Z."/>
            <person name="Amiraslanov A."/>
            <person name="Hajiyeva S."/>
            <person name="Abbasov M."/>
            <person name="Kaur K."/>
            <person name="Hamwieh A."/>
            <person name="Solovyev V."/>
            <person name="Salamov A."/>
            <person name="Braich B."/>
            <person name="Kosarev P."/>
            <person name="Mahmoud A."/>
            <person name="Hajiyev E."/>
            <person name="Babayeva S."/>
            <person name="Izzatullayeva V."/>
            <person name="Mammadov A."/>
            <person name="Mammadov A."/>
            <person name="Sharifova S."/>
            <person name="Ojaghi J."/>
            <person name="Eynullazada K."/>
            <person name="Bayramov B."/>
            <person name="Abdulazimova A."/>
            <person name="Shahmuradov I."/>
        </authorList>
    </citation>
    <scope>NUCLEOTIDE SEQUENCE [LARGE SCALE GENOMIC DNA]</scope>
    <source>
        <strain evidence="3">cv. AG2017</strain>
        <tissue evidence="2">Leaf</tissue>
    </source>
</reference>
<organism evidence="2 3">
    <name type="scientific">Punica granatum</name>
    <name type="common">Pomegranate</name>
    <dbReference type="NCBI Taxonomy" id="22663"/>
    <lineage>
        <taxon>Eukaryota</taxon>
        <taxon>Viridiplantae</taxon>
        <taxon>Streptophyta</taxon>
        <taxon>Embryophyta</taxon>
        <taxon>Tracheophyta</taxon>
        <taxon>Spermatophyta</taxon>
        <taxon>Magnoliopsida</taxon>
        <taxon>eudicotyledons</taxon>
        <taxon>Gunneridae</taxon>
        <taxon>Pentapetalae</taxon>
        <taxon>rosids</taxon>
        <taxon>malvids</taxon>
        <taxon>Myrtales</taxon>
        <taxon>Lythraceae</taxon>
        <taxon>Punica</taxon>
    </lineage>
</organism>